<comment type="caution">
    <text evidence="2">The sequence shown here is derived from an EMBL/GenBank/DDBJ whole genome shotgun (WGS) entry which is preliminary data.</text>
</comment>
<sequence length="412" mass="45373">MTSSQADVSDLESTAVPFFPIPRAPGCPLDPAPELAALQERAPLVRVRLWDGSTPWLVTRHAEQCALLSDRRVSADWMQSGYPFHSQFLQDHHEEGQFLTAMEGPEHLRLRRMIARPFTPRIVEQLRPTVQQVVDDHIDALLAGPKPADFVAAFALPIPSMVICHVLGVPYEDHDFFHRAIRTVTSSDVPDDVVSKSGGELYRYLAQLIGRKLDDPDDDLLSQLATERLATGQLNRHELVMLVLFLLVSGHETTASMIALGTLALLLHPDQIAVLKDADGPEVAAAVDELLRYLTTVQPGRRRVAVEDIEIAGQLIRAGEGLILPEEIGNRDESVFPGAGVLDLRRDAGRHLAFGFGVHKCTGQPLARLELQVVFAALFRRIPTLALAVDLGDLPFMDDGLGYGVKEMPVSW</sequence>
<dbReference type="Proteomes" id="UP001422759">
    <property type="component" value="Unassembled WGS sequence"/>
</dbReference>
<evidence type="ECO:0000313" key="2">
    <source>
        <dbReference type="EMBL" id="GAA2142384.1"/>
    </source>
</evidence>
<organism evidence="2 3">
    <name type="scientific">Kitasatospora kazusensis</name>
    <dbReference type="NCBI Taxonomy" id="407974"/>
    <lineage>
        <taxon>Bacteria</taxon>
        <taxon>Bacillati</taxon>
        <taxon>Actinomycetota</taxon>
        <taxon>Actinomycetes</taxon>
        <taxon>Kitasatosporales</taxon>
        <taxon>Streptomycetaceae</taxon>
        <taxon>Kitasatospora</taxon>
    </lineage>
</organism>
<accession>A0ABP5LCC4</accession>
<dbReference type="Gene3D" id="1.10.630.10">
    <property type="entry name" value="Cytochrome P450"/>
    <property type="match status" value="1"/>
</dbReference>
<dbReference type="SUPFAM" id="SSF48264">
    <property type="entry name" value="Cytochrome P450"/>
    <property type="match status" value="1"/>
</dbReference>
<dbReference type="PRINTS" id="PR00359">
    <property type="entry name" value="BP450"/>
</dbReference>
<protein>
    <submittedName>
        <fullName evidence="2">Cytochrome P450</fullName>
    </submittedName>
</protein>
<dbReference type="CDD" id="cd11030">
    <property type="entry name" value="CYP105-like"/>
    <property type="match status" value="1"/>
</dbReference>
<dbReference type="RefSeq" id="WP_344464492.1">
    <property type="nucleotide sequence ID" value="NZ_BAAANT010000012.1"/>
</dbReference>
<comment type="similarity">
    <text evidence="1">Belongs to the cytochrome P450 family.</text>
</comment>
<name>A0ABP5LCC4_9ACTN</name>
<dbReference type="InterPro" id="IPR036396">
    <property type="entry name" value="Cyt_P450_sf"/>
</dbReference>
<evidence type="ECO:0000313" key="3">
    <source>
        <dbReference type="Proteomes" id="UP001422759"/>
    </source>
</evidence>
<evidence type="ECO:0000256" key="1">
    <source>
        <dbReference type="ARBA" id="ARBA00010617"/>
    </source>
</evidence>
<reference evidence="3" key="1">
    <citation type="journal article" date="2019" name="Int. J. Syst. Evol. Microbiol.">
        <title>The Global Catalogue of Microorganisms (GCM) 10K type strain sequencing project: providing services to taxonomists for standard genome sequencing and annotation.</title>
        <authorList>
            <consortium name="The Broad Institute Genomics Platform"/>
            <consortium name="The Broad Institute Genome Sequencing Center for Infectious Disease"/>
            <person name="Wu L."/>
            <person name="Ma J."/>
        </authorList>
    </citation>
    <scope>NUCLEOTIDE SEQUENCE [LARGE SCALE GENOMIC DNA]</scope>
    <source>
        <strain evidence="3">JCM 14560</strain>
    </source>
</reference>
<dbReference type="InterPro" id="IPR001128">
    <property type="entry name" value="Cyt_P450"/>
</dbReference>
<dbReference type="PRINTS" id="PR00385">
    <property type="entry name" value="P450"/>
</dbReference>
<proteinExistence type="inferred from homology"/>
<dbReference type="PANTHER" id="PTHR46696">
    <property type="entry name" value="P450, PUTATIVE (EUROFUNG)-RELATED"/>
    <property type="match status" value="1"/>
</dbReference>
<gene>
    <name evidence="2" type="ORF">GCM10009760_27490</name>
</gene>
<dbReference type="EMBL" id="BAAANT010000012">
    <property type="protein sequence ID" value="GAA2142384.1"/>
    <property type="molecule type" value="Genomic_DNA"/>
</dbReference>
<dbReference type="PANTHER" id="PTHR46696:SF1">
    <property type="entry name" value="CYTOCHROME P450 YJIB-RELATED"/>
    <property type="match status" value="1"/>
</dbReference>
<dbReference type="InterPro" id="IPR002397">
    <property type="entry name" value="Cyt_P450_B"/>
</dbReference>
<dbReference type="Pfam" id="PF00067">
    <property type="entry name" value="p450"/>
    <property type="match status" value="1"/>
</dbReference>
<keyword evidence="3" id="KW-1185">Reference proteome</keyword>